<dbReference type="InterPro" id="IPR007676">
    <property type="entry name" value="Ribophorin_I"/>
</dbReference>
<dbReference type="PANTHER" id="PTHR21049:SF0">
    <property type="entry name" value="DOLICHYL-DIPHOSPHOOLIGOSACCHARIDE--PROTEIN GLYCOSYLTRANSFERASE SUBUNIT 1"/>
    <property type="match status" value="1"/>
</dbReference>
<keyword evidence="9 10" id="KW-0472">Membrane</keyword>
<evidence type="ECO:0000256" key="1">
    <source>
        <dbReference type="ARBA" id="ARBA00002791"/>
    </source>
</evidence>
<evidence type="ECO:0000313" key="12">
    <source>
        <dbReference type="Proteomes" id="UP001294444"/>
    </source>
</evidence>
<comment type="subcellular location">
    <subcellularLocation>
        <location evidence="2 10">Endoplasmic reticulum membrane</location>
        <topology evidence="2 10">Single-pass type I membrane protein</topology>
    </subcellularLocation>
</comment>
<comment type="function">
    <text evidence="1 10">Subunit of the oligosaccharyl transferase (OST) complex that catalyzes the initial transfer of a defined glycan (Glc(3)Man(9)GlcNAc(2) in eukaryotes) from the lipid carrier dolichol-pyrophosphate to an asparagine residue within an Asn-X-Ser/Thr consensus motif in nascent polypeptide chains, the first step in protein N-glycosylation. N-glycosylation occurs cotranslationally and the complex associates with the Sec61 complex at the channel-forming translocon complex that mediates protein translocation across the endoplasmic reticulum (ER). All subunits are required for a maximal enzyme activity.</text>
</comment>
<name>A0AAJ4XS71_9BASI</name>
<feature type="chain" id="PRO_5042313393" description="Dolichyl-diphosphooligosaccharide--protein glycosyltransferase subunit 1" evidence="10">
    <location>
        <begin position="26"/>
        <end position="516"/>
    </location>
</feature>
<organism evidence="11 12">
    <name type="scientific">Melanopsichium pennsylvanicum</name>
    <dbReference type="NCBI Taxonomy" id="63383"/>
    <lineage>
        <taxon>Eukaryota</taxon>
        <taxon>Fungi</taxon>
        <taxon>Dikarya</taxon>
        <taxon>Basidiomycota</taxon>
        <taxon>Ustilaginomycotina</taxon>
        <taxon>Ustilaginomycetes</taxon>
        <taxon>Ustilaginales</taxon>
        <taxon>Ustilaginaceae</taxon>
        <taxon>Melanopsichium</taxon>
    </lineage>
</organism>
<dbReference type="GO" id="GO:0018279">
    <property type="term" value="P:protein N-linked glycosylation via asparagine"/>
    <property type="evidence" value="ECO:0007669"/>
    <property type="project" value="TreeGrafter"/>
</dbReference>
<protein>
    <recommendedName>
        <fullName evidence="10">Dolichyl-diphosphooligosaccharide--protein glycosyltransferase subunit 1</fullName>
    </recommendedName>
</protein>
<evidence type="ECO:0000256" key="8">
    <source>
        <dbReference type="ARBA" id="ARBA00022989"/>
    </source>
</evidence>
<evidence type="ECO:0000256" key="2">
    <source>
        <dbReference type="ARBA" id="ARBA00004115"/>
    </source>
</evidence>
<dbReference type="EMBL" id="OAPG01000016">
    <property type="protein sequence ID" value="SNX86916.1"/>
    <property type="molecule type" value="Genomic_DNA"/>
</dbReference>
<sequence>MTRINTMVVPLMVLIATAMVGIVQSASLPSSNDWTNLNYMKQFDLTGSTSHTITTITIKSSTPSYASDTTIPYYFLLSSTDANHLSWTRLTLKPALDSPLASNSDYKGGLRPVLDLIPLGPIDNDPTTHIYSADIPVNVLGTDATTTLTLETTLNHITQPLPKTVKQTQPQLLLWSGDSTIRSPYSTNSGRIKVKCASPKIISFSPSDATKSGSIVTFGPFSNLPAYIPGSTNVPIGKVHFQTDTPQATIVSLERIAEISHWGDAVSITDRILLRNTGAQLRGHFSRIEHQMASFYNKGGSSSSSISSISFHLPSGAKDAWFVDQIGNVSTSKFRSSSADPSIVTSSVGLAVGAGLRGKMSFLELQPRFPLLGGWNYSFSLGYTLPLSSGGWTKRMVQSDDYVTAIPLFTSLKDVAVDNLTTTIVLPEGSNNVQVELPFQVDSVENGIVKTYLDTVGRRAIKVEKKDCSGQHAELIYVKYTLTHRANFIKVAAVTGVTALALVGTAVLQRVDTKIR</sequence>
<keyword evidence="5 10" id="KW-0812">Transmembrane</keyword>
<dbReference type="Pfam" id="PF04597">
    <property type="entry name" value="Ribophorin_I"/>
    <property type="match status" value="1"/>
</dbReference>
<proteinExistence type="inferred from homology"/>
<evidence type="ECO:0000256" key="6">
    <source>
        <dbReference type="ARBA" id="ARBA00022729"/>
    </source>
</evidence>
<feature type="transmembrane region" description="Helical" evidence="10">
    <location>
        <begin position="488"/>
        <end position="508"/>
    </location>
</feature>
<comment type="similarity">
    <text evidence="4 10">Belongs to the OST1 family.</text>
</comment>
<keyword evidence="7 10" id="KW-0256">Endoplasmic reticulum</keyword>
<gene>
    <name evidence="11" type="ORF">MEPE_05625</name>
</gene>
<comment type="subunit">
    <text evidence="10">Component of the oligosaccharyltransferase (OST) complex.</text>
</comment>
<dbReference type="AlphaFoldDB" id="A0AAJ4XS71"/>
<keyword evidence="6 10" id="KW-0732">Signal</keyword>
<keyword evidence="8 10" id="KW-1133">Transmembrane helix</keyword>
<evidence type="ECO:0000313" key="11">
    <source>
        <dbReference type="EMBL" id="SNX86916.1"/>
    </source>
</evidence>
<evidence type="ECO:0000256" key="5">
    <source>
        <dbReference type="ARBA" id="ARBA00022692"/>
    </source>
</evidence>
<dbReference type="Proteomes" id="UP001294444">
    <property type="component" value="Unassembled WGS sequence"/>
</dbReference>
<accession>A0AAJ4XS71</accession>
<feature type="signal peptide" evidence="10">
    <location>
        <begin position="1"/>
        <end position="25"/>
    </location>
</feature>
<evidence type="ECO:0000256" key="3">
    <source>
        <dbReference type="ARBA" id="ARBA00004922"/>
    </source>
</evidence>
<evidence type="ECO:0000256" key="9">
    <source>
        <dbReference type="ARBA" id="ARBA00023136"/>
    </source>
</evidence>
<keyword evidence="12" id="KW-1185">Reference proteome</keyword>
<dbReference type="PANTHER" id="PTHR21049">
    <property type="entry name" value="RIBOPHORIN I"/>
    <property type="match status" value="1"/>
</dbReference>
<dbReference type="GO" id="GO:0008250">
    <property type="term" value="C:oligosaccharyltransferase complex"/>
    <property type="evidence" value="ECO:0007669"/>
    <property type="project" value="UniProtKB-UniRule"/>
</dbReference>
<reference evidence="11" key="1">
    <citation type="submission" date="2023-10" db="EMBL/GenBank/DDBJ databases">
        <authorList>
            <person name="Guldener U."/>
        </authorList>
    </citation>
    <scope>NUCLEOTIDE SEQUENCE</scope>
    <source>
        <strain evidence="11">Mp4</strain>
    </source>
</reference>
<evidence type="ECO:0000256" key="4">
    <source>
        <dbReference type="ARBA" id="ARBA00008905"/>
    </source>
</evidence>
<evidence type="ECO:0000256" key="10">
    <source>
        <dbReference type="RuleBase" id="RU361143"/>
    </source>
</evidence>
<comment type="caution">
    <text evidence="11">The sequence shown here is derived from an EMBL/GenBank/DDBJ whole genome shotgun (WGS) entry which is preliminary data.</text>
</comment>
<comment type="pathway">
    <text evidence="3 10">Protein modification; protein glycosylation.</text>
</comment>
<evidence type="ECO:0000256" key="7">
    <source>
        <dbReference type="ARBA" id="ARBA00022824"/>
    </source>
</evidence>